<evidence type="ECO:0000313" key="2">
    <source>
        <dbReference type="EMBL" id="KAK9788856.1"/>
    </source>
</evidence>
<reference evidence="2 3" key="1">
    <citation type="journal article" date="2024" name="Nat. Commun.">
        <title>Phylogenomics reveals the evolutionary origins of lichenization in chlorophyte algae.</title>
        <authorList>
            <person name="Puginier C."/>
            <person name="Libourel C."/>
            <person name="Otte J."/>
            <person name="Skaloud P."/>
            <person name="Haon M."/>
            <person name="Grisel S."/>
            <person name="Petersen M."/>
            <person name="Berrin J.G."/>
            <person name="Delaux P.M."/>
            <person name="Dal Grande F."/>
            <person name="Keller J."/>
        </authorList>
    </citation>
    <scope>NUCLEOTIDE SEQUENCE [LARGE SCALE GENOMIC DNA]</scope>
    <source>
        <strain evidence="2 3">SAG 2036</strain>
    </source>
</reference>
<evidence type="ECO:0000313" key="3">
    <source>
        <dbReference type="Proteomes" id="UP001465755"/>
    </source>
</evidence>
<gene>
    <name evidence="2" type="ORF">WJX73_000388</name>
</gene>
<keyword evidence="1" id="KW-1133">Transmembrane helix</keyword>
<dbReference type="Gene3D" id="2.60.40.1730">
    <property type="entry name" value="tricorn interacting facor f3 domain"/>
    <property type="match status" value="1"/>
</dbReference>
<proteinExistence type="predicted"/>
<sequence length="277" mass="31332">MLRETHESLPLKVAEPVRTTDSEIQIEYDWNAADAREQGSRRRYWIAGLSVATVALVALAVVLFVSLPAGSGTFSEAARPKDPNWKLVPQMLRDEEYEAYPACSWSNASLPDFIVPRNYEVELQADLDTEDKLVFGHLIVTADILQDTPCVVFNADDQQHWQVHQHTNEYKPSGEFVIPGVGEWVTTDADDVEFVPEANIKRARYRAVLPHYAQLHFRFKYNLTNGQKGASIQKWPGYNNTGTRQLVTFSPSHIRQALPVFDDASFKVLQASSLTHF</sequence>
<dbReference type="InterPro" id="IPR042097">
    <property type="entry name" value="Aminopeptidase_N-like_N_sf"/>
</dbReference>
<protein>
    <submittedName>
        <fullName evidence="2">Uncharacterized protein</fullName>
    </submittedName>
</protein>
<comment type="caution">
    <text evidence="2">The sequence shown here is derived from an EMBL/GenBank/DDBJ whole genome shotgun (WGS) entry which is preliminary data.</text>
</comment>
<dbReference type="EMBL" id="JALJOQ010000218">
    <property type="protein sequence ID" value="KAK9788856.1"/>
    <property type="molecule type" value="Genomic_DNA"/>
</dbReference>
<dbReference type="SUPFAM" id="SSF63737">
    <property type="entry name" value="Leukotriene A4 hydrolase N-terminal domain"/>
    <property type="match status" value="1"/>
</dbReference>
<dbReference type="AlphaFoldDB" id="A0AAW1NLH2"/>
<keyword evidence="3" id="KW-1185">Reference proteome</keyword>
<evidence type="ECO:0000256" key="1">
    <source>
        <dbReference type="SAM" id="Phobius"/>
    </source>
</evidence>
<feature type="transmembrane region" description="Helical" evidence="1">
    <location>
        <begin position="44"/>
        <end position="67"/>
    </location>
</feature>
<keyword evidence="1" id="KW-0472">Membrane</keyword>
<accession>A0AAW1NLH2</accession>
<name>A0AAW1NLH2_9CHLO</name>
<organism evidence="2 3">
    <name type="scientific">Symbiochloris irregularis</name>
    <dbReference type="NCBI Taxonomy" id="706552"/>
    <lineage>
        <taxon>Eukaryota</taxon>
        <taxon>Viridiplantae</taxon>
        <taxon>Chlorophyta</taxon>
        <taxon>core chlorophytes</taxon>
        <taxon>Trebouxiophyceae</taxon>
        <taxon>Trebouxiales</taxon>
        <taxon>Trebouxiaceae</taxon>
        <taxon>Symbiochloris</taxon>
    </lineage>
</organism>
<keyword evidence="1" id="KW-0812">Transmembrane</keyword>
<dbReference type="Proteomes" id="UP001465755">
    <property type="component" value="Unassembled WGS sequence"/>
</dbReference>